<evidence type="ECO:0000256" key="1">
    <source>
        <dbReference type="SAM" id="Phobius"/>
    </source>
</evidence>
<dbReference type="RefSeq" id="WP_002572830.1">
    <property type="nucleotide sequence ID" value="NZ_CATYQV010000019.1"/>
</dbReference>
<dbReference type="Proteomes" id="UP000284543">
    <property type="component" value="Unassembled WGS sequence"/>
</dbReference>
<dbReference type="Pfam" id="PF12725">
    <property type="entry name" value="DUF3810"/>
    <property type="match status" value="1"/>
</dbReference>
<evidence type="ECO:0000313" key="5">
    <source>
        <dbReference type="Proteomes" id="UP000284543"/>
    </source>
</evidence>
<feature type="transmembrane region" description="Helical" evidence="1">
    <location>
        <begin position="88"/>
        <end position="112"/>
    </location>
</feature>
<organism evidence="2 5">
    <name type="scientific">Enterocloster bolteae</name>
    <dbReference type="NCBI Taxonomy" id="208479"/>
    <lineage>
        <taxon>Bacteria</taxon>
        <taxon>Bacillati</taxon>
        <taxon>Bacillota</taxon>
        <taxon>Clostridia</taxon>
        <taxon>Lachnospirales</taxon>
        <taxon>Lachnospiraceae</taxon>
        <taxon>Enterocloster</taxon>
    </lineage>
</organism>
<name>A0A412Z0G1_9FIRM</name>
<keyword evidence="1" id="KW-1133">Transmembrane helix</keyword>
<gene>
    <name evidence="3" type="ORF">DW839_06510</name>
    <name evidence="2" type="ORF">DWW02_20995</name>
</gene>
<reference evidence="4 5" key="1">
    <citation type="submission" date="2018-08" db="EMBL/GenBank/DDBJ databases">
        <title>A genome reference for cultivated species of the human gut microbiota.</title>
        <authorList>
            <person name="Zou Y."/>
            <person name="Xue W."/>
            <person name="Luo G."/>
        </authorList>
    </citation>
    <scope>NUCLEOTIDE SEQUENCE [LARGE SCALE GENOMIC DNA]</scope>
    <source>
        <strain evidence="2 5">AF14-18</strain>
        <strain evidence="3 4">AM35-14</strain>
    </source>
</reference>
<feature type="transmembrane region" description="Helical" evidence="1">
    <location>
        <begin position="124"/>
        <end position="144"/>
    </location>
</feature>
<keyword evidence="1" id="KW-0812">Transmembrane</keyword>
<accession>A0A412Z0G1</accession>
<dbReference type="EMBL" id="QSHZ01000005">
    <property type="protein sequence ID" value="RHC57351.1"/>
    <property type="molecule type" value="Genomic_DNA"/>
</dbReference>
<comment type="caution">
    <text evidence="2">The sequence shown here is derived from an EMBL/GenBank/DDBJ whole genome shotgun (WGS) entry which is preliminary data.</text>
</comment>
<keyword evidence="1" id="KW-0472">Membrane</keyword>
<dbReference type="AlphaFoldDB" id="A0A412Z0G1"/>
<proteinExistence type="predicted"/>
<sequence length="403" mass="45388">MKFFHNVTAKIAPAFSSKAALKSTAPQNKAPERTEKKVRSFRFFAAGLVLAAVSGLLGLCARTVPGFAQFYSVTVYPLLAGTLGRLCSLFPFSLSEIGLYSLCLFCICYMILHIRQPVVVFSRAFFLCCVLLFVFTINCGINYYRNPFSYEAGIAAEKTSTEELLALCRYLTNQINSSLTEIDHSGEILDGLYPGQTEATPAPSARELSKLGRDGRAAMVRLGQSYPQLEGYYPYPKPLINSRLLSVQQLCGIYSPFTIEANYNREMPYYNIPHTICHELSHLKGFMREDEANFIGYLACIGSDSPDFRYSGYLTGWVYAGNALARVDPESYYDLYTKLSPQAAQDLAWNNQFWERFEGPVAEASTQMNDRYLKAHSQEDGVRSYGRMVDLMLAYYKDQLRED</sequence>
<dbReference type="EMBL" id="QRZM01000010">
    <property type="protein sequence ID" value="RGV73325.1"/>
    <property type="molecule type" value="Genomic_DNA"/>
</dbReference>
<evidence type="ECO:0000313" key="4">
    <source>
        <dbReference type="Proteomes" id="UP000283975"/>
    </source>
</evidence>
<protein>
    <submittedName>
        <fullName evidence="2">DUF3810 domain-containing protein</fullName>
    </submittedName>
</protein>
<evidence type="ECO:0000313" key="3">
    <source>
        <dbReference type="EMBL" id="RHC57351.1"/>
    </source>
</evidence>
<dbReference type="Proteomes" id="UP000283975">
    <property type="component" value="Unassembled WGS sequence"/>
</dbReference>
<evidence type="ECO:0000313" key="2">
    <source>
        <dbReference type="EMBL" id="RGV73325.1"/>
    </source>
</evidence>
<dbReference type="InterPro" id="IPR024294">
    <property type="entry name" value="DUF3810"/>
</dbReference>
<feature type="transmembrane region" description="Helical" evidence="1">
    <location>
        <begin position="43"/>
        <end position="68"/>
    </location>
</feature>